<dbReference type="Proteomes" id="UP000075238">
    <property type="component" value="Chromosome 1"/>
</dbReference>
<feature type="transmembrane region" description="Helical" evidence="1">
    <location>
        <begin position="12"/>
        <end position="37"/>
    </location>
</feature>
<dbReference type="OrthoDB" id="2873672at2"/>
<feature type="domain" description="DUF2231" evidence="2">
    <location>
        <begin position="9"/>
        <end position="139"/>
    </location>
</feature>
<keyword evidence="1" id="KW-0812">Transmembrane</keyword>
<evidence type="ECO:0000256" key="1">
    <source>
        <dbReference type="SAM" id="Phobius"/>
    </source>
</evidence>
<proteinExistence type="predicted"/>
<reference evidence="3 4" key="1">
    <citation type="submission" date="2016-03" db="EMBL/GenBank/DDBJ databases">
        <title>Complete genome sequence of a novel chlorpyrifos degrading bacterium, Cupriavidus nantongensis sp. X1.</title>
        <authorList>
            <person name="Fang L."/>
        </authorList>
    </citation>
    <scope>NUCLEOTIDE SEQUENCE [LARGE SCALE GENOMIC DNA]</scope>
    <source>
        <strain evidence="3 4">X1</strain>
    </source>
</reference>
<evidence type="ECO:0000313" key="3">
    <source>
        <dbReference type="EMBL" id="AMR78465.1"/>
    </source>
</evidence>
<feature type="transmembrane region" description="Helical" evidence="1">
    <location>
        <begin position="79"/>
        <end position="100"/>
    </location>
</feature>
<feature type="transmembrane region" description="Helical" evidence="1">
    <location>
        <begin position="106"/>
        <end position="126"/>
    </location>
</feature>
<keyword evidence="4" id="KW-1185">Reference proteome</keyword>
<sequence>MLTPASIAKHPIHPMLITIPIGLWIFSFACDLIRYFGGDSPNWPVVALYAMVGGIIGALIAAVPGLIDLLSLPSGIRRIALLHMGINLTVVVLYVINAWWRMRGAGVGAIVLSALAIGLLAVSGWLGGKMVHVHGVGVQTPPAPLR</sequence>
<evidence type="ECO:0000313" key="4">
    <source>
        <dbReference type="Proteomes" id="UP000075238"/>
    </source>
</evidence>
<dbReference type="EMBL" id="CP014844">
    <property type="protein sequence ID" value="AMR78465.1"/>
    <property type="molecule type" value="Genomic_DNA"/>
</dbReference>
<name>A0A142JK53_9BURK</name>
<feature type="transmembrane region" description="Helical" evidence="1">
    <location>
        <begin position="43"/>
        <end position="67"/>
    </location>
</feature>
<dbReference type="RefSeq" id="WP_062799560.1">
    <property type="nucleotide sequence ID" value="NZ_CP014844.1"/>
</dbReference>
<keyword evidence="1" id="KW-1133">Transmembrane helix</keyword>
<evidence type="ECO:0000259" key="2">
    <source>
        <dbReference type="Pfam" id="PF09990"/>
    </source>
</evidence>
<gene>
    <name evidence="3" type="ORF">A2G96_12360</name>
</gene>
<dbReference type="AlphaFoldDB" id="A0A142JK53"/>
<dbReference type="Pfam" id="PF09990">
    <property type="entry name" value="DUF2231"/>
    <property type="match status" value="1"/>
</dbReference>
<keyword evidence="1" id="KW-0472">Membrane</keyword>
<dbReference type="KEGG" id="cnan:A2G96_12360"/>
<protein>
    <recommendedName>
        <fullName evidence="2">DUF2231 domain-containing protein</fullName>
    </recommendedName>
</protein>
<accession>A0A142JK53</accession>
<dbReference type="STRING" id="1796606.A2G96_12360"/>
<dbReference type="InterPro" id="IPR019251">
    <property type="entry name" value="DUF2231_TM"/>
</dbReference>
<organism evidence="3 4">
    <name type="scientific">Cupriavidus nantongensis</name>
    <dbReference type="NCBI Taxonomy" id="1796606"/>
    <lineage>
        <taxon>Bacteria</taxon>
        <taxon>Pseudomonadati</taxon>
        <taxon>Pseudomonadota</taxon>
        <taxon>Betaproteobacteria</taxon>
        <taxon>Burkholderiales</taxon>
        <taxon>Burkholderiaceae</taxon>
        <taxon>Cupriavidus</taxon>
    </lineage>
</organism>